<dbReference type="AlphaFoldDB" id="A0AAQ3THZ3"/>
<protein>
    <submittedName>
        <fullName evidence="2">Uncharacterized protein</fullName>
    </submittedName>
</protein>
<organism evidence="2 3">
    <name type="scientific">Paspalum notatum var. saurae</name>
    <dbReference type="NCBI Taxonomy" id="547442"/>
    <lineage>
        <taxon>Eukaryota</taxon>
        <taxon>Viridiplantae</taxon>
        <taxon>Streptophyta</taxon>
        <taxon>Embryophyta</taxon>
        <taxon>Tracheophyta</taxon>
        <taxon>Spermatophyta</taxon>
        <taxon>Magnoliopsida</taxon>
        <taxon>Liliopsida</taxon>
        <taxon>Poales</taxon>
        <taxon>Poaceae</taxon>
        <taxon>PACMAD clade</taxon>
        <taxon>Panicoideae</taxon>
        <taxon>Andropogonodae</taxon>
        <taxon>Paspaleae</taxon>
        <taxon>Paspalinae</taxon>
        <taxon>Paspalum</taxon>
    </lineage>
</organism>
<dbReference type="EMBL" id="CP144748">
    <property type="protein sequence ID" value="WVZ72457.1"/>
    <property type="molecule type" value="Genomic_DNA"/>
</dbReference>
<evidence type="ECO:0000256" key="1">
    <source>
        <dbReference type="SAM" id="MobiDB-lite"/>
    </source>
</evidence>
<sequence>MENGGGDDAAAAAEGAGAGFDESDTLDGDVIRSTTTPGPPALLPAVRTPCFCTSFLSIPHRHQHRMLGFGTSAARRSWDWGVARRPI</sequence>
<evidence type="ECO:0000313" key="2">
    <source>
        <dbReference type="EMBL" id="WVZ72457.1"/>
    </source>
</evidence>
<feature type="region of interest" description="Disordered" evidence="1">
    <location>
        <begin position="1"/>
        <end position="43"/>
    </location>
</feature>
<dbReference type="Proteomes" id="UP001341281">
    <property type="component" value="Chromosome 04"/>
</dbReference>
<evidence type="ECO:0000313" key="3">
    <source>
        <dbReference type="Proteomes" id="UP001341281"/>
    </source>
</evidence>
<reference evidence="2 3" key="1">
    <citation type="submission" date="2024-02" db="EMBL/GenBank/DDBJ databases">
        <title>High-quality chromosome-scale genome assembly of Pensacola bahiagrass (Paspalum notatum Flugge var. saurae).</title>
        <authorList>
            <person name="Vega J.M."/>
            <person name="Podio M."/>
            <person name="Orjuela J."/>
            <person name="Siena L.A."/>
            <person name="Pessino S.C."/>
            <person name="Combes M.C."/>
            <person name="Mariac C."/>
            <person name="Albertini E."/>
            <person name="Pupilli F."/>
            <person name="Ortiz J.P.A."/>
            <person name="Leblanc O."/>
        </authorList>
    </citation>
    <scope>NUCLEOTIDE SEQUENCE [LARGE SCALE GENOMIC DNA]</scope>
    <source>
        <strain evidence="2">R1</strain>
        <tissue evidence="2">Leaf</tissue>
    </source>
</reference>
<gene>
    <name evidence="2" type="ORF">U9M48_020915</name>
</gene>
<name>A0AAQ3THZ3_PASNO</name>
<accession>A0AAQ3THZ3</accession>
<keyword evidence="3" id="KW-1185">Reference proteome</keyword>
<proteinExistence type="predicted"/>